<keyword evidence="6 10" id="KW-1133">Transmembrane helix</keyword>
<comment type="subcellular location">
    <subcellularLocation>
        <location evidence="1">Cell membrane</location>
        <topology evidence="1">Multi-pass membrane protein</topology>
    </subcellularLocation>
</comment>
<sequence>MTEWILLGVALLLVLACGLFVAAEFGFVTVDRATVERAAAGGDRRAVGTLRALRSLSTQLSGAQLGITITNLAIGFLAEPALAQLLVGPLRAVGLPPATVAPIALTVALVVANVVTMLFGELVPKNLAIAKPLAVSLATSTFQRAFTTVMRWPIRLLNGSANAIVRALGVEPQEELRSVRTPEEITSLVRRSARHGVLDDATATLVERSIAFGDKSADDIMTPRVRLQSLDQNDTVAAIIEAARRTGHSRFPVVDADADSVTGMVHIKHAVAVEPGRRAQTLVRQVMQPPVLVPDTLELDPLLAMLRQEGLQMAVVIDEYGGTAGVVTLEDLLEEIVGEIADEHDRVGVRARQEDSGSWHLSGLLRPDEVAQITGIALPEGEHYDTLAGLVLERIGSLPDVGDSVQVTLPRLIDLDGNGPDEVGEFTVTLTVERLDGRRIDRILLSSHDDLNQEDG</sequence>
<keyword evidence="5" id="KW-0677">Repeat</keyword>
<dbReference type="Gene3D" id="3.10.580.10">
    <property type="entry name" value="CBS-domain"/>
    <property type="match status" value="1"/>
</dbReference>
<gene>
    <name evidence="13" type="ORF">JOE57_002164</name>
</gene>
<evidence type="ECO:0000256" key="6">
    <source>
        <dbReference type="ARBA" id="ARBA00022989"/>
    </source>
</evidence>
<evidence type="ECO:0000313" key="14">
    <source>
        <dbReference type="Proteomes" id="UP000704762"/>
    </source>
</evidence>
<keyword evidence="14" id="KW-1185">Reference proteome</keyword>
<evidence type="ECO:0000256" key="3">
    <source>
        <dbReference type="ARBA" id="ARBA00022475"/>
    </source>
</evidence>
<evidence type="ECO:0000256" key="7">
    <source>
        <dbReference type="ARBA" id="ARBA00023122"/>
    </source>
</evidence>
<keyword evidence="4 10" id="KW-0812">Transmembrane</keyword>
<evidence type="ECO:0000313" key="13">
    <source>
        <dbReference type="EMBL" id="MBM7799243.1"/>
    </source>
</evidence>
<evidence type="ECO:0000256" key="2">
    <source>
        <dbReference type="ARBA" id="ARBA00006337"/>
    </source>
</evidence>
<dbReference type="SMART" id="SM01091">
    <property type="entry name" value="CorC_HlyC"/>
    <property type="match status" value="1"/>
</dbReference>
<protein>
    <submittedName>
        <fullName evidence="13">CBS domain containing-hemolysin-like protein</fullName>
    </submittedName>
</protein>
<dbReference type="InterPro" id="IPR016169">
    <property type="entry name" value="FAD-bd_PCMH_sub2"/>
</dbReference>
<evidence type="ECO:0000259" key="12">
    <source>
        <dbReference type="PROSITE" id="PS51846"/>
    </source>
</evidence>
<dbReference type="PANTHER" id="PTHR43099">
    <property type="entry name" value="UPF0053 PROTEIN YRKA"/>
    <property type="match status" value="1"/>
</dbReference>
<dbReference type="InterPro" id="IPR000644">
    <property type="entry name" value="CBS_dom"/>
</dbReference>
<dbReference type="PANTHER" id="PTHR43099:SF6">
    <property type="entry name" value="UPF0053 PROTEIN RV1842C"/>
    <property type="match status" value="1"/>
</dbReference>
<name>A0ABS2RJQ5_9ACTN</name>
<evidence type="ECO:0000256" key="10">
    <source>
        <dbReference type="PROSITE-ProRule" id="PRU01193"/>
    </source>
</evidence>
<evidence type="ECO:0000259" key="11">
    <source>
        <dbReference type="PROSITE" id="PS51371"/>
    </source>
</evidence>
<feature type="domain" description="CBS" evidence="11">
    <location>
        <begin position="221"/>
        <end position="281"/>
    </location>
</feature>
<dbReference type="CDD" id="cd04590">
    <property type="entry name" value="CBS_pair_CorC_HlyC_assoc"/>
    <property type="match status" value="1"/>
</dbReference>
<dbReference type="SUPFAM" id="SSF56176">
    <property type="entry name" value="FAD-binding/transporter-associated domain-like"/>
    <property type="match status" value="1"/>
</dbReference>
<evidence type="ECO:0000256" key="1">
    <source>
        <dbReference type="ARBA" id="ARBA00004651"/>
    </source>
</evidence>
<evidence type="ECO:0000256" key="8">
    <source>
        <dbReference type="ARBA" id="ARBA00023136"/>
    </source>
</evidence>
<dbReference type="InterPro" id="IPR002550">
    <property type="entry name" value="CNNM"/>
</dbReference>
<dbReference type="SUPFAM" id="SSF54631">
    <property type="entry name" value="CBS-domain pair"/>
    <property type="match status" value="1"/>
</dbReference>
<dbReference type="InterPro" id="IPR036318">
    <property type="entry name" value="FAD-bd_PCMH-like_sf"/>
</dbReference>
<dbReference type="PROSITE" id="PS51846">
    <property type="entry name" value="CNNM"/>
    <property type="match status" value="1"/>
</dbReference>
<evidence type="ECO:0000256" key="5">
    <source>
        <dbReference type="ARBA" id="ARBA00022737"/>
    </source>
</evidence>
<dbReference type="Pfam" id="PF01595">
    <property type="entry name" value="CNNM"/>
    <property type="match status" value="1"/>
</dbReference>
<dbReference type="RefSeq" id="WP_204917869.1">
    <property type="nucleotide sequence ID" value="NZ_BAAAQP010000001.1"/>
</dbReference>
<accession>A0ABS2RJQ5</accession>
<organism evidence="13 14">
    <name type="scientific">Microlunatus panaciterrae</name>
    <dbReference type="NCBI Taxonomy" id="400768"/>
    <lineage>
        <taxon>Bacteria</taxon>
        <taxon>Bacillati</taxon>
        <taxon>Actinomycetota</taxon>
        <taxon>Actinomycetes</taxon>
        <taxon>Propionibacteriales</taxon>
        <taxon>Propionibacteriaceae</taxon>
        <taxon>Microlunatus</taxon>
    </lineage>
</organism>
<dbReference type="Pfam" id="PF03471">
    <property type="entry name" value="CorC_HlyC"/>
    <property type="match status" value="1"/>
</dbReference>
<comment type="caution">
    <text evidence="13">The sequence shown here is derived from an EMBL/GenBank/DDBJ whole genome shotgun (WGS) entry which is preliminary data.</text>
</comment>
<dbReference type="InterPro" id="IPR005170">
    <property type="entry name" value="Transptr-assoc_dom"/>
</dbReference>
<feature type="domain" description="CNNM transmembrane" evidence="12">
    <location>
        <begin position="1"/>
        <end position="202"/>
    </location>
</feature>
<dbReference type="PROSITE" id="PS51371">
    <property type="entry name" value="CBS"/>
    <property type="match status" value="2"/>
</dbReference>
<keyword evidence="7 9" id="KW-0129">CBS domain</keyword>
<keyword evidence="8 10" id="KW-0472">Membrane</keyword>
<dbReference type="InterPro" id="IPR046342">
    <property type="entry name" value="CBS_dom_sf"/>
</dbReference>
<keyword evidence="3" id="KW-1003">Cell membrane</keyword>
<dbReference type="InterPro" id="IPR051676">
    <property type="entry name" value="UPF0053_domain"/>
</dbReference>
<dbReference type="SMART" id="SM00116">
    <property type="entry name" value="CBS"/>
    <property type="match status" value="2"/>
</dbReference>
<dbReference type="InterPro" id="IPR044751">
    <property type="entry name" value="Ion_transp-like_CBS"/>
</dbReference>
<dbReference type="Proteomes" id="UP000704762">
    <property type="component" value="Unassembled WGS sequence"/>
</dbReference>
<reference evidence="13 14" key="1">
    <citation type="submission" date="2021-01" db="EMBL/GenBank/DDBJ databases">
        <title>Sequencing the genomes of 1000 actinobacteria strains.</title>
        <authorList>
            <person name="Klenk H.-P."/>
        </authorList>
    </citation>
    <scope>NUCLEOTIDE SEQUENCE [LARGE SCALE GENOMIC DNA]</scope>
    <source>
        <strain evidence="13 14">DSM 18662</strain>
    </source>
</reference>
<evidence type="ECO:0000256" key="9">
    <source>
        <dbReference type="PROSITE-ProRule" id="PRU00703"/>
    </source>
</evidence>
<dbReference type="Gene3D" id="3.30.465.10">
    <property type="match status" value="1"/>
</dbReference>
<comment type="similarity">
    <text evidence="2">Belongs to the UPF0053 family.</text>
</comment>
<feature type="domain" description="CBS" evidence="11">
    <location>
        <begin position="282"/>
        <end position="343"/>
    </location>
</feature>
<dbReference type="Pfam" id="PF00571">
    <property type="entry name" value="CBS"/>
    <property type="match status" value="2"/>
</dbReference>
<evidence type="ECO:0000256" key="4">
    <source>
        <dbReference type="ARBA" id="ARBA00022692"/>
    </source>
</evidence>
<proteinExistence type="inferred from homology"/>
<dbReference type="EMBL" id="JAFBCF010000001">
    <property type="protein sequence ID" value="MBM7799243.1"/>
    <property type="molecule type" value="Genomic_DNA"/>
</dbReference>